<dbReference type="PANTHER" id="PTHR30592">
    <property type="entry name" value="FORMATE DEHYDROGENASE"/>
    <property type="match status" value="1"/>
</dbReference>
<dbReference type="Gene3D" id="3.10.20.10">
    <property type="match status" value="1"/>
</dbReference>
<protein>
    <submittedName>
        <fullName evidence="3">Formate dehydrogenase accessory sulfurtransferase FdhD</fullName>
    </submittedName>
</protein>
<dbReference type="SUPFAM" id="SSF53927">
    <property type="entry name" value="Cytidine deaminase-like"/>
    <property type="match status" value="1"/>
</dbReference>
<keyword evidence="4" id="KW-1185">Reference proteome</keyword>
<dbReference type="Pfam" id="PF02634">
    <property type="entry name" value="FdhD-NarQ"/>
    <property type="match status" value="1"/>
</dbReference>
<name>A0ABY8VIN4_9CORY</name>
<evidence type="ECO:0000313" key="3">
    <source>
        <dbReference type="EMBL" id="WIM68103.1"/>
    </source>
</evidence>
<dbReference type="Gene3D" id="3.40.140.10">
    <property type="entry name" value="Cytidine Deaminase, domain 2"/>
    <property type="match status" value="1"/>
</dbReference>
<proteinExistence type="predicted"/>
<dbReference type="InterPro" id="IPR016193">
    <property type="entry name" value="Cytidine_deaminase-like"/>
</dbReference>
<reference evidence="3 4" key="1">
    <citation type="submission" date="2023-05" db="EMBL/GenBank/DDBJ databases">
        <title>Corynebacterium suedekumii sp. nov. and Corynebacterium breve sp. nov. isolated from raw cow's milk.</title>
        <authorList>
            <person name="Baer M.K."/>
            <person name="Mehl L."/>
            <person name="Hellmuth R."/>
            <person name="Marke G."/>
            <person name="Lipski A."/>
        </authorList>
    </citation>
    <scope>NUCLEOTIDE SEQUENCE [LARGE SCALE GENOMIC DNA]</scope>
    <source>
        <strain evidence="3 4">R4</strain>
    </source>
</reference>
<accession>A0ABY8VIN4</accession>
<dbReference type="InterPro" id="IPR003786">
    <property type="entry name" value="FdhD"/>
</dbReference>
<dbReference type="EMBL" id="CP126969">
    <property type="protein sequence ID" value="WIM68103.1"/>
    <property type="molecule type" value="Genomic_DNA"/>
</dbReference>
<dbReference type="PANTHER" id="PTHR30592:SF1">
    <property type="entry name" value="SULFUR CARRIER PROTEIN FDHD"/>
    <property type="match status" value="1"/>
</dbReference>
<gene>
    <name evidence="3" type="ORF">QP027_01515</name>
</gene>
<evidence type="ECO:0000256" key="1">
    <source>
        <dbReference type="ARBA" id="ARBA00022490"/>
    </source>
</evidence>
<sequence length="246" mass="26154">MGRITRSFAVTTHSRNDDTITTDTRAGFVVVEEPLEIHAGGQQLVRLMRSPGNDLELVHGWLFSRGLITAQQQVSSARYCAGATGPNGENSYNVVEVDLVAAPEEAVSSAAPVELSPHAIYRVPGQLAELAKPFRRLSHVHTAGAFDHEGGLQEGFADINATNAVDKVVGSLVLEGNGHMAELFLGTTADVDQSLVHLVRNAGFTGLITLGEVSSAAVETARESDFTLVGKCSPERFSVYAGSARR</sequence>
<keyword evidence="2" id="KW-0501">Molybdenum cofactor biosynthesis</keyword>
<evidence type="ECO:0000256" key="2">
    <source>
        <dbReference type="ARBA" id="ARBA00023150"/>
    </source>
</evidence>
<dbReference type="RefSeq" id="WP_284825430.1">
    <property type="nucleotide sequence ID" value="NZ_CP126969.1"/>
</dbReference>
<dbReference type="Proteomes" id="UP001225598">
    <property type="component" value="Chromosome"/>
</dbReference>
<organism evidence="3 4">
    <name type="scientific">Corynebacterium breve</name>
    <dbReference type="NCBI Taxonomy" id="3049799"/>
    <lineage>
        <taxon>Bacteria</taxon>
        <taxon>Bacillati</taxon>
        <taxon>Actinomycetota</taxon>
        <taxon>Actinomycetes</taxon>
        <taxon>Mycobacteriales</taxon>
        <taxon>Corynebacteriaceae</taxon>
        <taxon>Corynebacterium</taxon>
    </lineage>
</organism>
<evidence type="ECO:0000313" key="4">
    <source>
        <dbReference type="Proteomes" id="UP001225598"/>
    </source>
</evidence>
<keyword evidence="1" id="KW-0963">Cytoplasm</keyword>